<dbReference type="InterPro" id="IPR011978">
    <property type="entry name" value="YgfB-like"/>
</dbReference>
<dbReference type="SUPFAM" id="SSF101327">
    <property type="entry name" value="YgfB-like"/>
    <property type="match status" value="1"/>
</dbReference>
<dbReference type="STRING" id="857265.WG78_00370"/>
<dbReference type="AlphaFoldDB" id="A0A0N0XL02"/>
<organism evidence="1 2">
    <name type="scientific">Amantichitinum ursilacus</name>
    <dbReference type="NCBI Taxonomy" id="857265"/>
    <lineage>
        <taxon>Bacteria</taxon>
        <taxon>Pseudomonadati</taxon>
        <taxon>Pseudomonadota</taxon>
        <taxon>Betaproteobacteria</taxon>
        <taxon>Neisseriales</taxon>
        <taxon>Chitinibacteraceae</taxon>
        <taxon>Amantichitinum</taxon>
    </lineage>
</organism>
<reference evidence="1 2" key="1">
    <citation type="submission" date="2015-07" db="EMBL/GenBank/DDBJ databases">
        <title>Draft genome sequence of the Amantichitinum ursilacus IGB-41, a new chitin-degrading bacterium.</title>
        <authorList>
            <person name="Kirstahler P."/>
            <person name="Guenther M."/>
            <person name="Grumaz C."/>
            <person name="Rupp S."/>
            <person name="Zibek S."/>
            <person name="Sohn K."/>
        </authorList>
    </citation>
    <scope>NUCLEOTIDE SEQUENCE [LARGE SCALE GENOMIC DNA]</scope>
    <source>
        <strain evidence="1 2">IGB-41</strain>
    </source>
</reference>
<proteinExistence type="predicted"/>
<dbReference type="EMBL" id="LAQT01000001">
    <property type="protein sequence ID" value="KPC55067.1"/>
    <property type="molecule type" value="Genomic_DNA"/>
</dbReference>
<dbReference type="Gene3D" id="3.10.450.50">
    <property type="match status" value="1"/>
</dbReference>
<dbReference type="RefSeq" id="WP_053935801.1">
    <property type="nucleotide sequence ID" value="NZ_LAQT01000001.1"/>
</dbReference>
<comment type="caution">
    <text evidence="1">The sequence shown here is derived from an EMBL/GenBank/DDBJ whole genome shotgun (WGS) entry which is preliminary data.</text>
</comment>
<dbReference type="InterPro" id="IPR004027">
    <property type="entry name" value="SEC_C_motif"/>
</dbReference>
<dbReference type="OrthoDB" id="570299at2"/>
<dbReference type="PANTHER" id="PTHR33747">
    <property type="entry name" value="UPF0225 PROTEIN SCO1677"/>
    <property type="match status" value="1"/>
</dbReference>
<keyword evidence="2" id="KW-1185">Reference proteome</keyword>
<evidence type="ECO:0000313" key="1">
    <source>
        <dbReference type="EMBL" id="KPC55067.1"/>
    </source>
</evidence>
<dbReference type="Pfam" id="PF02810">
    <property type="entry name" value="SEC-C"/>
    <property type="match status" value="1"/>
</dbReference>
<evidence type="ECO:0008006" key="3">
    <source>
        <dbReference type="Google" id="ProtNLM"/>
    </source>
</evidence>
<dbReference type="PANTHER" id="PTHR33747:SF1">
    <property type="entry name" value="ADENYLATE CYCLASE-ASSOCIATED CAP C-TERMINAL DOMAIN-CONTAINING PROTEIN"/>
    <property type="match status" value="1"/>
</dbReference>
<evidence type="ECO:0000313" key="2">
    <source>
        <dbReference type="Proteomes" id="UP000037939"/>
    </source>
</evidence>
<dbReference type="SUPFAM" id="SSF103642">
    <property type="entry name" value="Sec-C motif"/>
    <property type="match status" value="1"/>
</dbReference>
<protein>
    <recommendedName>
        <fullName evidence="3">YecA family protein</fullName>
    </recommendedName>
</protein>
<gene>
    <name evidence="1" type="ORF">WG78_00370</name>
</gene>
<dbReference type="Proteomes" id="UP000037939">
    <property type="component" value="Unassembled WGS sequence"/>
</dbReference>
<dbReference type="NCBIfam" id="TIGR02292">
    <property type="entry name" value="ygfB_yecA"/>
    <property type="match status" value="1"/>
</dbReference>
<dbReference type="InterPro" id="IPR036255">
    <property type="entry name" value="YgfB-like_sf"/>
</dbReference>
<accession>A0A0N0XL02</accession>
<sequence>MTALPQVQPLDDNELDRLDTFLMCPRTPDATMDVEMLDGFLVALTVGPEAVPEEEWLPAIFDNQPPEFSDQVEADDIMGLIRRHAAVIADAYSAKNRNRATEEPLYYPLILQDEGLDEKWQETVGAYWAAGFQAGVGARLDAWSELMDADETFVESVFKIAALHDDGTDNAEDEDTGIEPLDTIGKREQRLAELPWLVEDIMYTWLDKQFGQVEQVVNTEPKVGRNDPCPCGSGKKFKKCHGA</sequence>
<dbReference type="Pfam" id="PF03695">
    <property type="entry name" value="UPF0149"/>
    <property type="match status" value="1"/>
</dbReference>
<name>A0A0N0XL02_9NEIS</name>